<accession>A0A8J5GLA5</accession>
<feature type="compositionally biased region" description="Low complexity" evidence="1">
    <location>
        <begin position="19"/>
        <end position="32"/>
    </location>
</feature>
<dbReference type="InterPro" id="IPR012442">
    <property type="entry name" value="DUF1645_plant"/>
</dbReference>
<evidence type="ECO:0000313" key="3">
    <source>
        <dbReference type="Proteomes" id="UP000734854"/>
    </source>
</evidence>
<name>A0A8J5GLA5_ZINOF</name>
<dbReference type="PANTHER" id="PTHR33095:SF57">
    <property type="entry name" value="EXPRESSED PROTEIN"/>
    <property type="match status" value="1"/>
</dbReference>
<feature type="compositionally biased region" description="Basic and acidic residues" evidence="1">
    <location>
        <begin position="265"/>
        <end position="275"/>
    </location>
</feature>
<sequence length="538" mass="59399">MELQSPSHGDEFESACSTPFASAPSSPGRGGSSSAIAGFFFFSAPSSPMHYVLSSATSPCSPEDSPFDPASGEFSFEFEFSSRYHPNSTAASADELFLNGQIRPMKLSSHLQRPQSLAPLPDLGAEEDENAEDDARGSREAVDIEVRGRDLKFRSRSVHRRARSMSPLRNLPFRWWQHGKGREEWGEESEKTPDPKQIEAEEVPAPPVSASSRSSSSSSTSSSSSSGRISKRWISLKDFLHRSKSEASGQGKKFWNGISFSSSKAREKPVAHSEPETNPQPATSTSKREEGFQPPPSQQRPMNGTGRRRRTVPSAHERLYTANRAQAEEMRRRTFLPYRQDLLGCLWFSSRSYGAINSFARSLNSVSSSFSATSQFREDFLSSCQFRDQFVHPSAKCTRTGVKSTAQLDANVGDRTNPKLIKFGEMLGKDHIIGGGALLTLNKQMVSNYLGLTTCELSGASKYHLPFFMPPGMIEHLSKALDAVAAKINKTSFHWFNGCGDRLFAAQKERWLLLGKRASVVHVNMGISQAAELLNVEY</sequence>
<comment type="caution">
    <text evidence="2">The sequence shown here is derived from an EMBL/GenBank/DDBJ whole genome shotgun (WGS) entry which is preliminary data.</text>
</comment>
<feature type="compositionally biased region" description="Basic and acidic residues" evidence="1">
    <location>
        <begin position="181"/>
        <end position="199"/>
    </location>
</feature>
<dbReference type="Proteomes" id="UP000734854">
    <property type="component" value="Unassembled WGS sequence"/>
</dbReference>
<protein>
    <submittedName>
        <fullName evidence="2">Uncharacterized protein</fullName>
    </submittedName>
</protein>
<feature type="region of interest" description="Disordered" evidence="1">
    <location>
        <begin position="108"/>
        <end position="142"/>
    </location>
</feature>
<dbReference type="EMBL" id="JACMSC010000009">
    <property type="protein sequence ID" value="KAG6508771.1"/>
    <property type="molecule type" value="Genomic_DNA"/>
</dbReference>
<keyword evidence="3" id="KW-1185">Reference proteome</keyword>
<feature type="compositionally biased region" description="Basic and acidic residues" evidence="1">
    <location>
        <begin position="133"/>
        <end position="142"/>
    </location>
</feature>
<organism evidence="2 3">
    <name type="scientific">Zingiber officinale</name>
    <name type="common">Ginger</name>
    <name type="synonym">Amomum zingiber</name>
    <dbReference type="NCBI Taxonomy" id="94328"/>
    <lineage>
        <taxon>Eukaryota</taxon>
        <taxon>Viridiplantae</taxon>
        <taxon>Streptophyta</taxon>
        <taxon>Embryophyta</taxon>
        <taxon>Tracheophyta</taxon>
        <taxon>Spermatophyta</taxon>
        <taxon>Magnoliopsida</taxon>
        <taxon>Liliopsida</taxon>
        <taxon>Zingiberales</taxon>
        <taxon>Zingiberaceae</taxon>
        <taxon>Zingiber</taxon>
    </lineage>
</organism>
<proteinExistence type="predicted"/>
<evidence type="ECO:0000313" key="2">
    <source>
        <dbReference type="EMBL" id="KAG6508771.1"/>
    </source>
</evidence>
<gene>
    <name evidence="2" type="ORF">ZIOFF_034152</name>
</gene>
<feature type="compositionally biased region" description="Low complexity" evidence="1">
    <location>
        <begin position="209"/>
        <end position="226"/>
    </location>
</feature>
<feature type="region of interest" description="Disordered" evidence="1">
    <location>
        <begin position="265"/>
        <end position="317"/>
    </location>
</feature>
<dbReference type="Pfam" id="PF07816">
    <property type="entry name" value="DUF1645"/>
    <property type="match status" value="1"/>
</dbReference>
<feature type="region of interest" description="Disordered" evidence="1">
    <location>
        <begin position="1"/>
        <end position="32"/>
    </location>
</feature>
<feature type="compositionally biased region" description="Polar residues" evidence="1">
    <location>
        <begin position="276"/>
        <end position="285"/>
    </location>
</feature>
<reference evidence="2 3" key="1">
    <citation type="submission" date="2020-08" db="EMBL/GenBank/DDBJ databases">
        <title>Plant Genome Project.</title>
        <authorList>
            <person name="Zhang R.-G."/>
        </authorList>
    </citation>
    <scope>NUCLEOTIDE SEQUENCE [LARGE SCALE GENOMIC DNA]</scope>
    <source>
        <tissue evidence="2">Rhizome</tissue>
    </source>
</reference>
<feature type="region of interest" description="Disordered" evidence="1">
    <location>
        <begin position="181"/>
        <end position="229"/>
    </location>
</feature>
<evidence type="ECO:0000256" key="1">
    <source>
        <dbReference type="SAM" id="MobiDB-lite"/>
    </source>
</evidence>
<dbReference type="AlphaFoldDB" id="A0A8J5GLA5"/>
<dbReference type="PANTHER" id="PTHR33095">
    <property type="entry name" value="OS07G0619500 PROTEIN"/>
    <property type="match status" value="1"/>
</dbReference>